<dbReference type="PROSITE" id="PS00028">
    <property type="entry name" value="ZINC_FINGER_C2H2_1"/>
    <property type="match status" value="1"/>
</dbReference>
<proteinExistence type="predicted"/>
<feature type="non-terminal residue" evidence="3">
    <location>
        <position position="1"/>
    </location>
</feature>
<accession>A0A6J3LZ58</accession>
<dbReference type="PANTHER" id="PTHR21354">
    <property type="entry name" value="ZINC FINGER PROTEIN 511"/>
    <property type="match status" value="1"/>
</dbReference>
<organism evidence="3">
    <name type="scientific">Dissoconium aciculare CBS 342.82</name>
    <dbReference type="NCBI Taxonomy" id="1314786"/>
    <lineage>
        <taxon>Eukaryota</taxon>
        <taxon>Fungi</taxon>
        <taxon>Dikarya</taxon>
        <taxon>Ascomycota</taxon>
        <taxon>Pezizomycotina</taxon>
        <taxon>Dothideomycetes</taxon>
        <taxon>Dothideomycetidae</taxon>
        <taxon>Mycosphaerellales</taxon>
        <taxon>Dissoconiaceae</taxon>
        <taxon>Dissoconium</taxon>
    </lineage>
</organism>
<evidence type="ECO:0000313" key="3">
    <source>
        <dbReference type="RefSeq" id="XP_033456958.1"/>
    </source>
</evidence>
<dbReference type="InterPro" id="IPR013087">
    <property type="entry name" value="Znf_C2H2_type"/>
</dbReference>
<keyword evidence="2" id="KW-1185">Reference proteome</keyword>
<sequence>SVTCSLPPHQPQRFPNIQAYENHVASAHVNRCKECGKNLPSSHFLELHITENHDPFFAAKRERNDRNGSRRSSDIAAGSSEKLKIYACFIPECEKLCSDWKKRRSHLVDKHGFPRNYDFFVVNTGNDGRASMLR</sequence>
<reference evidence="3" key="2">
    <citation type="submission" date="2020-04" db="EMBL/GenBank/DDBJ databases">
        <authorList>
            <consortium name="NCBI Genome Project"/>
        </authorList>
    </citation>
    <scope>NUCLEOTIDE SEQUENCE</scope>
    <source>
        <strain evidence="3">CBS 342.82</strain>
    </source>
</reference>
<dbReference type="OrthoDB" id="18440at2759"/>
<dbReference type="PANTHER" id="PTHR21354:SF0">
    <property type="entry name" value="ZINC FINGER PROTEIN 511"/>
    <property type="match status" value="1"/>
</dbReference>
<reference evidence="3" key="1">
    <citation type="submission" date="2020-01" db="EMBL/GenBank/DDBJ databases">
        <authorList>
            <consortium name="DOE Joint Genome Institute"/>
            <person name="Haridas S."/>
            <person name="Albert R."/>
            <person name="Binder M."/>
            <person name="Bloem J."/>
            <person name="Labutti K."/>
            <person name="Salamov A."/>
            <person name="Andreopoulos B."/>
            <person name="Baker S.E."/>
            <person name="Barry K."/>
            <person name="Bills G."/>
            <person name="Bluhm B.H."/>
            <person name="Cannon C."/>
            <person name="Castanera R."/>
            <person name="Culley D.E."/>
            <person name="Daum C."/>
            <person name="Ezra D."/>
            <person name="Gonzalez J.B."/>
            <person name="Henrissat B."/>
            <person name="Kuo A."/>
            <person name="Liang C."/>
            <person name="Lipzen A."/>
            <person name="Lutzoni F."/>
            <person name="Magnuson J."/>
            <person name="Mondo S."/>
            <person name="Nolan M."/>
            <person name="Ohm R."/>
            <person name="Pangilinan J."/>
            <person name="Park H.-J."/>
            <person name="Ramirez L."/>
            <person name="Alfaro M."/>
            <person name="Sun H."/>
            <person name="Tritt A."/>
            <person name="Yoshinaga Y."/>
            <person name="Zwiers L.-H."/>
            <person name="Turgeon B.G."/>
            <person name="Goodwin S.B."/>
            <person name="Spatafora J.W."/>
            <person name="Crous P.W."/>
            <person name="Grigoriev I.V."/>
        </authorList>
    </citation>
    <scope>NUCLEOTIDE SEQUENCE</scope>
    <source>
        <strain evidence="3">CBS 342.82</strain>
    </source>
</reference>
<feature type="domain" description="C2H2-type" evidence="1">
    <location>
        <begin position="32"/>
        <end position="53"/>
    </location>
</feature>
<protein>
    <recommendedName>
        <fullName evidence="1">C2H2-type domain-containing protein</fullName>
    </recommendedName>
</protein>
<dbReference type="GeneID" id="54358302"/>
<evidence type="ECO:0000313" key="2">
    <source>
        <dbReference type="Proteomes" id="UP000504637"/>
    </source>
</evidence>
<gene>
    <name evidence="3" type="ORF">K489DRAFT_304061</name>
</gene>
<reference evidence="3" key="3">
    <citation type="submission" date="2025-08" db="UniProtKB">
        <authorList>
            <consortium name="RefSeq"/>
        </authorList>
    </citation>
    <scope>IDENTIFICATION</scope>
    <source>
        <strain evidence="3">CBS 342.82</strain>
    </source>
</reference>
<dbReference type="InterPro" id="IPR039258">
    <property type="entry name" value="ZNF511"/>
</dbReference>
<dbReference type="AlphaFoldDB" id="A0A6J3LZ58"/>
<feature type="non-terminal residue" evidence="3">
    <location>
        <position position="134"/>
    </location>
</feature>
<name>A0A6J3LZ58_9PEZI</name>
<dbReference type="SMART" id="SM00355">
    <property type="entry name" value="ZnF_C2H2"/>
    <property type="match status" value="2"/>
</dbReference>
<evidence type="ECO:0000259" key="1">
    <source>
        <dbReference type="PROSITE" id="PS00028"/>
    </source>
</evidence>
<dbReference type="Proteomes" id="UP000504637">
    <property type="component" value="Unplaced"/>
</dbReference>
<dbReference type="RefSeq" id="XP_033456958.1">
    <property type="nucleotide sequence ID" value="XM_033600502.1"/>
</dbReference>